<dbReference type="InterPro" id="IPR015797">
    <property type="entry name" value="NUDIX_hydrolase-like_dom_sf"/>
</dbReference>
<accession>A0A4S2N0S6</accession>
<dbReference type="PROSITE" id="PS51462">
    <property type="entry name" value="NUDIX"/>
    <property type="match status" value="1"/>
</dbReference>
<evidence type="ECO:0000256" key="2">
    <source>
        <dbReference type="ARBA" id="ARBA00022801"/>
    </source>
</evidence>
<gene>
    <name evidence="4" type="ORF">EX30DRAFT_354101</name>
</gene>
<organism evidence="4 5">
    <name type="scientific">Ascodesmis nigricans</name>
    <dbReference type="NCBI Taxonomy" id="341454"/>
    <lineage>
        <taxon>Eukaryota</taxon>
        <taxon>Fungi</taxon>
        <taxon>Dikarya</taxon>
        <taxon>Ascomycota</taxon>
        <taxon>Pezizomycotina</taxon>
        <taxon>Pezizomycetes</taxon>
        <taxon>Pezizales</taxon>
        <taxon>Ascodesmidaceae</taxon>
        <taxon>Ascodesmis</taxon>
    </lineage>
</organism>
<dbReference type="EMBL" id="ML220114">
    <property type="protein sequence ID" value="TGZ82712.1"/>
    <property type="molecule type" value="Genomic_DNA"/>
</dbReference>
<dbReference type="Pfam" id="PF00293">
    <property type="entry name" value="NUDIX"/>
    <property type="match status" value="1"/>
</dbReference>
<dbReference type="OrthoDB" id="10249920at2759"/>
<evidence type="ECO:0000313" key="5">
    <source>
        <dbReference type="Proteomes" id="UP000298138"/>
    </source>
</evidence>
<dbReference type="GO" id="GO:0080041">
    <property type="term" value="F:ADP-ribose pyrophosphohydrolase activity"/>
    <property type="evidence" value="ECO:0007669"/>
    <property type="project" value="TreeGrafter"/>
</dbReference>
<dbReference type="STRING" id="341454.A0A4S2N0S6"/>
<dbReference type="SUPFAM" id="SSF55811">
    <property type="entry name" value="Nudix"/>
    <property type="match status" value="1"/>
</dbReference>
<feature type="domain" description="Nudix hydrolase" evidence="3">
    <location>
        <begin position="99"/>
        <end position="252"/>
    </location>
</feature>
<keyword evidence="2" id="KW-0378">Hydrolase</keyword>
<dbReference type="PANTHER" id="PTHR11839">
    <property type="entry name" value="UDP/ADP-SUGAR PYROPHOSPHATASE"/>
    <property type="match status" value="1"/>
</dbReference>
<name>A0A4S2N0S6_9PEZI</name>
<dbReference type="GO" id="GO:0019693">
    <property type="term" value="P:ribose phosphate metabolic process"/>
    <property type="evidence" value="ECO:0007669"/>
    <property type="project" value="TreeGrafter"/>
</dbReference>
<sequence length="262" mass="28802">MSHSNTTKTASNVPITLPPDLSVDKLHSFHPFTSWLSTLESNLNSQRTDSSHPFASDPYSLRSITIQSVDFFGSRIGFLKLKADVRNSQNSHLPGSIFLRGSSVAILLIPELEESPDEKWVMLTVQPRIPAGVIDLVELPAGMMDDQSKTFAGTAAQEIEEECGITIEEDGLVELTALAKGPVYMSPGGCDEVTRIFLCRQKVKSETLKEWQGKLTGLRDRGEKITLKLVKLEDVWRETADAKALAAIALYDGLMKDGKAKL</sequence>
<protein>
    <recommendedName>
        <fullName evidence="3">Nudix hydrolase domain-containing protein</fullName>
    </recommendedName>
</protein>
<dbReference type="PANTHER" id="PTHR11839:SF18">
    <property type="entry name" value="NUDIX HYDROLASE DOMAIN-CONTAINING PROTEIN"/>
    <property type="match status" value="1"/>
</dbReference>
<comment type="cofactor">
    <cofactor evidence="1">
        <name>Mg(2+)</name>
        <dbReference type="ChEBI" id="CHEBI:18420"/>
    </cofactor>
</comment>
<dbReference type="Gene3D" id="3.90.79.10">
    <property type="entry name" value="Nucleoside Triphosphate Pyrophosphohydrolase"/>
    <property type="match status" value="1"/>
</dbReference>
<dbReference type="InParanoid" id="A0A4S2N0S6"/>
<evidence type="ECO:0000313" key="4">
    <source>
        <dbReference type="EMBL" id="TGZ82712.1"/>
    </source>
</evidence>
<reference evidence="4 5" key="1">
    <citation type="submission" date="2019-04" db="EMBL/GenBank/DDBJ databases">
        <title>Comparative genomics and transcriptomics to analyze fruiting body development in filamentous ascomycetes.</title>
        <authorList>
            <consortium name="DOE Joint Genome Institute"/>
            <person name="Lutkenhaus R."/>
            <person name="Traeger S."/>
            <person name="Breuer J."/>
            <person name="Kuo A."/>
            <person name="Lipzen A."/>
            <person name="Pangilinan J."/>
            <person name="Dilworth D."/>
            <person name="Sandor L."/>
            <person name="Poggeler S."/>
            <person name="Barry K."/>
            <person name="Grigoriev I.V."/>
            <person name="Nowrousian M."/>
        </authorList>
    </citation>
    <scope>NUCLEOTIDE SEQUENCE [LARGE SCALE GENOMIC DNA]</scope>
    <source>
        <strain evidence="4 5">CBS 389.68</strain>
    </source>
</reference>
<dbReference type="InterPro" id="IPR000086">
    <property type="entry name" value="NUDIX_hydrolase_dom"/>
</dbReference>
<keyword evidence="5" id="KW-1185">Reference proteome</keyword>
<dbReference type="AlphaFoldDB" id="A0A4S2N0S6"/>
<proteinExistence type="predicted"/>
<dbReference type="GO" id="GO:0080042">
    <property type="term" value="F:ADP-glucose pyrophosphohydrolase activity"/>
    <property type="evidence" value="ECO:0007669"/>
    <property type="project" value="TreeGrafter"/>
</dbReference>
<dbReference type="CDD" id="cd03424">
    <property type="entry name" value="NUDIX_ADPRase_Nudt5_UGPPase_Nudt14"/>
    <property type="match status" value="1"/>
</dbReference>
<evidence type="ECO:0000256" key="1">
    <source>
        <dbReference type="ARBA" id="ARBA00001946"/>
    </source>
</evidence>
<dbReference type="GO" id="GO:0006753">
    <property type="term" value="P:nucleoside phosphate metabolic process"/>
    <property type="evidence" value="ECO:0007669"/>
    <property type="project" value="TreeGrafter"/>
</dbReference>
<dbReference type="Proteomes" id="UP000298138">
    <property type="component" value="Unassembled WGS sequence"/>
</dbReference>
<evidence type="ECO:0000259" key="3">
    <source>
        <dbReference type="PROSITE" id="PS51462"/>
    </source>
</evidence>